<accession>A0A7W9AL26</accession>
<evidence type="ECO:0000313" key="1">
    <source>
        <dbReference type="EMBL" id="MBB5687655.1"/>
    </source>
</evidence>
<keyword evidence="2" id="KW-1185">Reference proteome</keyword>
<organism evidence="1 2">
    <name type="scientific">Sphingobium boeckii</name>
    <dbReference type="NCBI Taxonomy" id="1082345"/>
    <lineage>
        <taxon>Bacteria</taxon>
        <taxon>Pseudomonadati</taxon>
        <taxon>Pseudomonadota</taxon>
        <taxon>Alphaproteobacteria</taxon>
        <taxon>Sphingomonadales</taxon>
        <taxon>Sphingomonadaceae</taxon>
        <taxon>Sphingobium</taxon>
    </lineage>
</organism>
<evidence type="ECO:0000313" key="2">
    <source>
        <dbReference type="Proteomes" id="UP000549617"/>
    </source>
</evidence>
<name>A0A7W9AL26_9SPHN</name>
<dbReference type="Proteomes" id="UP000549617">
    <property type="component" value="Unassembled WGS sequence"/>
</dbReference>
<dbReference type="RefSeq" id="WP_184021683.1">
    <property type="nucleotide sequence ID" value="NZ_JACIJC010000006.1"/>
</dbReference>
<protein>
    <submittedName>
        <fullName evidence="1">Uncharacterized protein</fullName>
    </submittedName>
</protein>
<proteinExistence type="predicted"/>
<dbReference type="AlphaFoldDB" id="A0A7W9AL26"/>
<reference evidence="1 2" key="1">
    <citation type="submission" date="2020-08" db="EMBL/GenBank/DDBJ databases">
        <title>Genomic Encyclopedia of Type Strains, Phase IV (KMG-IV): sequencing the most valuable type-strain genomes for metagenomic binning, comparative biology and taxonomic classification.</title>
        <authorList>
            <person name="Goeker M."/>
        </authorList>
    </citation>
    <scope>NUCLEOTIDE SEQUENCE [LARGE SCALE GENOMIC DNA]</scope>
    <source>
        <strain evidence="1 2">DSM 25079</strain>
    </source>
</reference>
<dbReference type="EMBL" id="JACIJC010000006">
    <property type="protein sequence ID" value="MBB5687655.1"/>
    <property type="molecule type" value="Genomic_DNA"/>
</dbReference>
<comment type="caution">
    <text evidence="1">The sequence shown here is derived from an EMBL/GenBank/DDBJ whole genome shotgun (WGS) entry which is preliminary data.</text>
</comment>
<gene>
    <name evidence="1" type="ORF">FHS49_003697</name>
</gene>
<sequence>MTVAPVYRYFAEEDWARDFIERGQLQLCTMAYYRGFEDADIRRDPDDGRLMYHPSDGLQMNHENGQVYNLEGYRFTASVKAAEMFVYCMSNERSEFLAERFESPFCVEIRKPISLAGKMLSSIRLRRHLDGKRIYHGPVDYRGQARIPAADWALPERLAFIKPNDWAWQNEYRFIIGRKGTFAVENVELALVNGPGERAPAIERAPLRLSLGNLSKIAELQRF</sequence>